<name>A0A939GAU1_9BACT</name>
<sequence>MFQQRYVYLLLGSLLLNACKQPAPDEPTPDLGASWQTHPNFLYSWKIQLNSFADSNRIMLAGTTTIAMAPGAENPITDTSFVNYGGVAQNLGGLNVRPILTSAFMANLTQRAVIISPTTDPVGDYTKCYIPLTSIDSGFTEYASPNFYLGESAVVNQRNQLLIPYRRSRLPDGSLPSSNLSLAILSLNVSALPEKAIRVNKIRLINIPNSTYIYAVNLCSAGDNFIVSTNEGTYLVTPDGAYRQSSQSTMAKLFIYNGVLHGVVSPSSYNNFKYQLATSTNQGNTWVVIGDELPATYSRLLYKQVGKDLIAIYGSQLFLLRLTPNNLTTTELDRNGLEGNQITSIAQFRNTVYVSTLSGIFTKPARTFLTPKKN</sequence>
<dbReference type="AlphaFoldDB" id="A0A939GAU1"/>
<proteinExistence type="predicted"/>
<accession>A0A939GAU1</accession>
<evidence type="ECO:0000313" key="1">
    <source>
        <dbReference type="EMBL" id="MBO0933465.1"/>
    </source>
</evidence>
<reference evidence="1 2" key="1">
    <citation type="submission" date="2021-03" db="EMBL/GenBank/DDBJ databases">
        <title>Fibrella sp. HMF5036 genome sequencing and assembly.</title>
        <authorList>
            <person name="Kang H."/>
            <person name="Kim H."/>
            <person name="Bae S."/>
            <person name="Joh K."/>
        </authorList>
    </citation>
    <scope>NUCLEOTIDE SEQUENCE [LARGE SCALE GENOMIC DNA]</scope>
    <source>
        <strain evidence="1 2">HMF5036</strain>
    </source>
</reference>
<dbReference type="RefSeq" id="WP_207337432.1">
    <property type="nucleotide sequence ID" value="NZ_JAFMYU010000020.1"/>
</dbReference>
<evidence type="ECO:0000313" key="2">
    <source>
        <dbReference type="Proteomes" id="UP000664795"/>
    </source>
</evidence>
<keyword evidence="2" id="KW-1185">Reference proteome</keyword>
<dbReference type="SUPFAM" id="SSF110296">
    <property type="entry name" value="Oligoxyloglucan reducing end-specific cellobiohydrolase"/>
    <property type="match status" value="1"/>
</dbReference>
<dbReference type="EMBL" id="JAFMYU010000020">
    <property type="protein sequence ID" value="MBO0933465.1"/>
    <property type="molecule type" value="Genomic_DNA"/>
</dbReference>
<gene>
    <name evidence="1" type="ORF">J2I48_20815</name>
</gene>
<organism evidence="1 2">
    <name type="scientific">Fibrella aquatilis</name>
    <dbReference type="NCBI Taxonomy" id="2817059"/>
    <lineage>
        <taxon>Bacteria</taxon>
        <taxon>Pseudomonadati</taxon>
        <taxon>Bacteroidota</taxon>
        <taxon>Cytophagia</taxon>
        <taxon>Cytophagales</taxon>
        <taxon>Spirosomataceae</taxon>
        <taxon>Fibrella</taxon>
    </lineage>
</organism>
<comment type="caution">
    <text evidence="1">The sequence shown here is derived from an EMBL/GenBank/DDBJ whole genome shotgun (WGS) entry which is preliminary data.</text>
</comment>
<dbReference type="Proteomes" id="UP000664795">
    <property type="component" value="Unassembled WGS sequence"/>
</dbReference>
<protein>
    <submittedName>
        <fullName evidence="1">Uncharacterized protein</fullName>
    </submittedName>
</protein>